<dbReference type="EMBL" id="JAJADQ010000012">
    <property type="protein sequence ID" value="MCB2379785.1"/>
    <property type="molecule type" value="Genomic_DNA"/>
</dbReference>
<dbReference type="CDD" id="cd22641">
    <property type="entry name" value="C24-like"/>
    <property type="match status" value="1"/>
</dbReference>
<dbReference type="Proteomes" id="UP001165297">
    <property type="component" value="Unassembled WGS sequence"/>
</dbReference>
<evidence type="ECO:0008006" key="4">
    <source>
        <dbReference type="Google" id="ProtNLM"/>
    </source>
</evidence>
<evidence type="ECO:0000313" key="3">
    <source>
        <dbReference type="Proteomes" id="UP001165297"/>
    </source>
</evidence>
<evidence type="ECO:0000256" key="1">
    <source>
        <dbReference type="SAM" id="MobiDB-lite"/>
    </source>
</evidence>
<feature type="compositionally biased region" description="Polar residues" evidence="1">
    <location>
        <begin position="227"/>
        <end position="237"/>
    </location>
</feature>
<name>A0ABS8AH76_9BACT</name>
<accession>A0ABS8AH76</accession>
<organism evidence="2 3">
    <name type="scientific">Hymenobacter nitidus</name>
    <dbReference type="NCBI Taxonomy" id="2880929"/>
    <lineage>
        <taxon>Bacteria</taxon>
        <taxon>Pseudomonadati</taxon>
        <taxon>Bacteroidota</taxon>
        <taxon>Cytophagia</taxon>
        <taxon>Cytophagales</taxon>
        <taxon>Hymenobacteraceae</taxon>
        <taxon>Hymenobacter</taxon>
    </lineage>
</organism>
<sequence length="281" mass="30025">MQMLQADINGREITNDDLIVPQQEIYTAMSAQFLGNGSFVLEGCKVTPAGPNAYNIGSGIVFLGGQIVRFVGASNQVLPAELVLGPVEAIQERAYADGSSRAGIVEQQALCREASAEPVSKIPVLATGTKTWWHVQQARLRAKSEIQWLAEWNSDDYENGLGKYGTEAYGWARADGNNGTKNIRSRVAVALDAADPDYDTIGKTGGVKTVTLTAAQMPNHVHRQRDSYSPNGPNDGSVTLKGGVKGGEGPAMFQTDPAGGGQAHENRQPFITLAARQWIGL</sequence>
<dbReference type="RefSeq" id="WP_226189171.1">
    <property type="nucleotide sequence ID" value="NZ_JAJADQ010000012.1"/>
</dbReference>
<reference evidence="2" key="1">
    <citation type="submission" date="2021-10" db="EMBL/GenBank/DDBJ databases">
        <authorList>
            <person name="Dean J.D."/>
            <person name="Kim M.K."/>
            <person name="Newey C.N."/>
            <person name="Stoker T.S."/>
            <person name="Thompson D.W."/>
            <person name="Grose J.H."/>
        </authorList>
    </citation>
    <scope>NUCLEOTIDE SEQUENCE</scope>
    <source>
        <strain evidence="2">BT635</strain>
    </source>
</reference>
<protein>
    <recommendedName>
        <fullName evidence="4">Phage tail collar domain-containing protein</fullName>
    </recommendedName>
</protein>
<dbReference type="SUPFAM" id="SSF88874">
    <property type="entry name" value="Receptor-binding domain of short tail fibre protein gp12"/>
    <property type="match status" value="1"/>
</dbReference>
<evidence type="ECO:0000313" key="2">
    <source>
        <dbReference type="EMBL" id="MCB2379785.1"/>
    </source>
</evidence>
<proteinExistence type="predicted"/>
<keyword evidence="3" id="KW-1185">Reference proteome</keyword>
<comment type="caution">
    <text evidence="2">The sequence shown here is derived from an EMBL/GenBank/DDBJ whole genome shotgun (WGS) entry which is preliminary data.</text>
</comment>
<gene>
    <name evidence="2" type="ORF">LGH70_19470</name>
</gene>
<feature type="region of interest" description="Disordered" evidence="1">
    <location>
        <begin position="220"/>
        <end position="250"/>
    </location>
</feature>